<dbReference type="OrthoDB" id="5906534at2759"/>
<keyword evidence="4" id="KW-1185">Reference proteome</keyword>
<dbReference type="PANTHER" id="PTHR23362:SF8">
    <property type="entry name" value="SPK DOMAIN-CONTAINING PROTEIN"/>
    <property type="match status" value="1"/>
</dbReference>
<name>A0A2G5SAZ9_9PELO</name>
<dbReference type="Pfam" id="PF04435">
    <property type="entry name" value="SPK"/>
    <property type="match status" value="2"/>
</dbReference>
<reference evidence="4" key="1">
    <citation type="submission" date="2017-10" db="EMBL/GenBank/DDBJ databases">
        <title>Rapid genome shrinkage in a self-fertile nematode reveals novel sperm competition proteins.</title>
        <authorList>
            <person name="Yin D."/>
            <person name="Schwarz E.M."/>
            <person name="Thomas C.G."/>
            <person name="Felde R.L."/>
            <person name="Korf I.F."/>
            <person name="Cutter A.D."/>
            <person name="Schartner C.M."/>
            <person name="Ralston E.J."/>
            <person name="Meyer B.J."/>
            <person name="Haag E.S."/>
        </authorList>
    </citation>
    <scope>NUCLEOTIDE SEQUENCE [LARGE SCALE GENOMIC DNA]</scope>
    <source>
        <strain evidence="4">JU1422</strain>
    </source>
</reference>
<accession>A0A2G5SAZ9</accession>
<evidence type="ECO:0000259" key="2">
    <source>
        <dbReference type="SMART" id="SM00583"/>
    </source>
</evidence>
<dbReference type="Proteomes" id="UP000230233">
    <property type="component" value="Unassembled WGS sequence"/>
</dbReference>
<dbReference type="PANTHER" id="PTHR23362">
    <property type="entry name" value="L-PLASTIN-RELATED"/>
    <property type="match status" value="1"/>
</dbReference>
<feature type="compositionally biased region" description="Basic residues" evidence="1">
    <location>
        <begin position="271"/>
        <end position="281"/>
    </location>
</feature>
<feature type="domain" description="SPK" evidence="2">
    <location>
        <begin position="10"/>
        <end position="120"/>
    </location>
</feature>
<sequence length="528" mass="60785">MAPYCGLDELNVKLLKFLVEQTTNATEPLVVMRLCELFAENQQPEKVANFYKNRILRFRHKIHQIAELDMDAKVKMLFAISVPIDSYFLEEMRKDADVIVDDRDRITYYKKKNGELELKGKHTQHVSRSASERDTKLVALIVKKAETATTPIGARALAREFVNSTGEGCESHLAYRIRGLEREIWESSKFKKEERIKMMFVTSASLHERVLQELRNNATVHVDNENRIKFYLANDGSLKLEGEPKGKVSRRAKPQPKQPILEDSEPESPVKRTRKSARSARLHVNSTSESSDDEPPQKAVRRESKTKTEASKKEQTRTQCGDAKETEEENEEKQADDMIYDGPDVLSPPPMIIKREPSVPSNSFKTELEETVETKPLVFQIEPQPSPQEQHEDVQKINFKEILNSLRSLVCTMDSPFLEKLQKNIENSIENYKENKWISVEDARTTFNYSLLVANRNAPDEIVTNSSKSLKLFFSLLKNSLYFLTTKSLESIHEKLKENIKQLEKQDKIISIHTIRKIVDSIYMLVAN</sequence>
<dbReference type="InterPro" id="IPR053315">
    <property type="entry name" value="Peptidase_C14A"/>
</dbReference>
<protein>
    <recommendedName>
        <fullName evidence="2">SPK domain-containing protein</fullName>
    </recommendedName>
</protein>
<dbReference type="EMBL" id="PDUG01000028">
    <property type="protein sequence ID" value="PIC12086.1"/>
    <property type="molecule type" value="Genomic_DNA"/>
</dbReference>
<organism evidence="3 4">
    <name type="scientific">Caenorhabditis nigoni</name>
    <dbReference type="NCBI Taxonomy" id="1611254"/>
    <lineage>
        <taxon>Eukaryota</taxon>
        <taxon>Metazoa</taxon>
        <taxon>Ecdysozoa</taxon>
        <taxon>Nematoda</taxon>
        <taxon>Chromadorea</taxon>
        <taxon>Rhabditida</taxon>
        <taxon>Rhabditina</taxon>
        <taxon>Rhabditomorpha</taxon>
        <taxon>Rhabditoidea</taxon>
        <taxon>Rhabditidae</taxon>
        <taxon>Peloderinae</taxon>
        <taxon>Caenorhabditis</taxon>
    </lineage>
</organism>
<feature type="domain" description="SPK" evidence="2">
    <location>
        <begin position="133"/>
        <end position="242"/>
    </location>
</feature>
<comment type="caution">
    <text evidence="3">The sequence shown here is derived from an EMBL/GenBank/DDBJ whole genome shotgun (WGS) entry which is preliminary data.</text>
</comment>
<dbReference type="SMART" id="SM00583">
    <property type="entry name" value="SPK"/>
    <property type="match status" value="2"/>
</dbReference>
<dbReference type="InterPro" id="IPR006570">
    <property type="entry name" value="SPK_dom"/>
</dbReference>
<feature type="region of interest" description="Disordered" evidence="1">
    <location>
        <begin position="239"/>
        <end position="343"/>
    </location>
</feature>
<evidence type="ECO:0000256" key="1">
    <source>
        <dbReference type="SAM" id="MobiDB-lite"/>
    </source>
</evidence>
<gene>
    <name evidence="3" type="ORF">B9Z55_028646</name>
</gene>
<dbReference type="AlphaFoldDB" id="A0A2G5SAZ9"/>
<evidence type="ECO:0000313" key="3">
    <source>
        <dbReference type="EMBL" id="PIC12086.1"/>
    </source>
</evidence>
<proteinExistence type="predicted"/>
<evidence type="ECO:0000313" key="4">
    <source>
        <dbReference type="Proteomes" id="UP000230233"/>
    </source>
</evidence>
<feature type="compositionally biased region" description="Basic and acidic residues" evidence="1">
    <location>
        <begin position="300"/>
        <end position="316"/>
    </location>
</feature>